<keyword evidence="13" id="KW-0175">Coiled coil</keyword>
<dbReference type="Proteomes" id="UP000235682">
    <property type="component" value="Unassembled WGS sequence"/>
</dbReference>
<evidence type="ECO:0000256" key="5">
    <source>
        <dbReference type="ARBA" id="ARBA00022679"/>
    </source>
</evidence>
<dbReference type="AlphaFoldDB" id="A0A2N6SQA0"/>
<keyword evidence="7" id="KW-0460">Magnesium</keyword>
<dbReference type="EC" id="2.5.1.10" evidence="3"/>
<evidence type="ECO:0000256" key="12">
    <source>
        <dbReference type="RuleBase" id="RU004466"/>
    </source>
</evidence>
<dbReference type="GO" id="GO:0016114">
    <property type="term" value="P:terpenoid biosynthetic process"/>
    <property type="evidence" value="ECO:0007669"/>
    <property type="project" value="UniProtKB-ARBA"/>
</dbReference>
<evidence type="ECO:0000313" key="14">
    <source>
        <dbReference type="EMBL" id="PMC59240.1"/>
    </source>
</evidence>
<keyword evidence="15" id="KW-1185">Reference proteome</keyword>
<evidence type="ECO:0000256" key="13">
    <source>
        <dbReference type="SAM" id="Coils"/>
    </source>
</evidence>
<evidence type="ECO:0000256" key="9">
    <source>
        <dbReference type="ARBA" id="ARBA00032380"/>
    </source>
</evidence>
<evidence type="ECO:0000256" key="4">
    <source>
        <dbReference type="ARBA" id="ARBA00015100"/>
    </source>
</evidence>
<evidence type="ECO:0000256" key="3">
    <source>
        <dbReference type="ARBA" id="ARBA00012439"/>
    </source>
</evidence>
<dbReference type="CDD" id="cd00685">
    <property type="entry name" value="Trans_IPPS_HT"/>
    <property type="match status" value="1"/>
</dbReference>
<dbReference type="InterPro" id="IPR053378">
    <property type="entry name" value="Prenyl_diphosphate_synthase"/>
</dbReference>
<keyword evidence="5 12" id="KW-0808">Transferase</keyword>
<dbReference type="GO" id="GO:0046872">
    <property type="term" value="F:metal ion binding"/>
    <property type="evidence" value="ECO:0007669"/>
    <property type="project" value="UniProtKB-KW"/>
</dbReference>
<gene>
    <name evidence="14" type="ORF">CJ205_00610</name>
</gene>
<dbReference type="InterPro" id="IPR033749">
    <property type="entry name" value="Polyprenyl_synt_CS"/>
</dbReference>
<proteinExistence type="inferred from homology"/>
<dbReference type="Gene3D" id="1.10.600.10">
    <property type="entry name" value="Farnesyl Diphosphate Synthase"/>
    <property type="match status" value="1"/>
</dbReference>
<comment type="similarity">
    <text evidence="2 12">Belongs to the FPP/GGPP synthase family.</text>
</comment>
<dbReference type="InterPro" id="IPR000092">
    <property type="entry name" value="Polyprenyl_synt"/>
</dbReference>
<dbReference type="STRING" id="84521.SAMN04487994_100280"/>
<comment type="catalytic activity">
    <reaction evidence="11">
        <text>isopentenyl diphosphate + (2E)-geranyl diphosphate = (2E,6E)-farnesyl diphosphate + diphosphate</text>
        <dbReference type="Rhea" id="RHEA:19361"/>
        <dbReference type="ChEBI" id="CHEBI:33019"/>
        <dbReference type="ChEBI" id="CHEBI:58057"/>
        <dbReference type="ChEBI" id="CHEBI:128769"/>
        <dbReference type="ChEBI" id="CHEBI:175763"/>
        <dbReference type="EC" id="2.5.1.10"/>
    </reaction>
</comment>
<evidence type="ECO:0000256" key="1">
    <source>
        <dbReference type="ARBA" id="ARBA00001946"/>
    </source>
</evidence>
<dbReference type="InterPro" id="IPR008949">
    <property type="entry name" value="Isoprenoid_synthase_dom_sf"/>
</dbReference>
<dbReference type="OrthoDB" id="9805316at2"/>
<dbReference type="GO" id="GO:0005737">
    <property type="term" value="C:cytoplasm"/>
    <property type="evidence" value="ECO:0007669"/>
    <property type="project" value="UniProtKB-ARBA"/>
</dbReference>
<dbReference type="FunFam" id="1.10.600.10:FF:000001">
    <property type="entry name" value="Geranylgeranyl diphosphate synthase"/>
    <property type="match status" value="1"/>
</dbReference>
<feature type="coiled-coil region" evidence="13">
    <location>
        <begin position="238"/>
        <end position="265"/>
    </location>
</feature>
<comment type="caution">
    <text evidence="14">The sequence shown here is derived from an EMBL/GenBank/DDBJ whole genome shotgun (WGS) entry which is preliminary data.</text>
</comment>
<evidence type="ECO:0000256" key="6">
    <source>
        <dbReference type="ARBA" id="ARBA00022723"/>
    </source>
</evidence>
<protein>
    <recommendedName>
        <fullName evidence="4">Farnesyl diphosphate synthase</fullName>
        <ecNumber evidence="3">2.5.1.10</ecNumber>
    </recommendedName>
    <alternativeName>
        <fullName evidence="10">(2E,6E)-farnesyl diphosphate synthase</fullName>
    </alternativeName>
    <alternativeName>
        <fullName evidence="9">Geranyltranstransferase</fullName>
    </alternativeName>
</protein>
<dbReference type="GO" id="GO:0004337">
    <property type="term" value="F:(2E,6E)-farnesyl diphosphate synthase activity"/>
    <property type="evidence" value="ECO:0007669"/>
    <property type="project" value="UniProtKB-EC"/>
</dbReference>
<dbReference type="SFLD" id="SFLDS00005">
    <property type="entry name" value="Isoprenoid_Synthase_Type_I"/>
    <property type="match status" value="1"/>
</dbReference>
<evidence type="ECO:0000313" key="15">
    <source>
        <dbReference type="Proteomes" id="UP000235682"/>
    </source>
</evidence>
<dbReference type="RefSeq" id="WP_102227514.1">
    <property type="nucleotide sequence ID" value="NZ_PNFY01000007.1"/>
</dbReference>
<evidence type="ECO:0000256" key="2">
    <source>
        <dbReference type="ARBA" id="ARBA00006706"/>
    </source>
</evidence>
<dbReference type="PANTHER" id="PTHR43281">
    <property type="entry name" value="FARNESYL DIPHOSPHATE SYNTHASE"/>
    <property type="match status" value="1"/>
</dbReference>
<dbReference type="NCBIfam" id="NF045485">
    <property type="entry name" value="FPPsyn"/>
    <property type="match status" value="1"/>
</dbReference>
<evidence type="ECO:0000256" key="11">
    <source>
        <dbReference type="ARBA" id="ARBA00049399"/>
    </source>
</evidence>
<dbReference type="SUPFAM" id="SSF48576">
    <property type="entry name" value="Terpenoid synthases"/>
    <property type="match status" value="1"/>
</dbReference>
<evidence type="ECO:0000256" key="10">
    <source>
        <dbReference type="ARBA" id="ARBA00032873"/>
    </source>
</evidence>
<organism evidence="14 15">
    <name type="scientific">Dolosicoccus paucivorans</name>
    <dbReference type="NCBI Taxonomy" id="84521"/>
    <lineage>
        <taxon>Bacteria</taxon>
        <taxon>Bacillati</taxon>
        <taxon>Bacillota</taxon>
        <taxon>Bacilli</taxon>
        <taxon>Lactobacillales</taxon>
        <taxon>Aerococcaceae</taxon>
        <taxon>Dolosicoccus</taxon>
    </lineage>
</organism>
<keyword evidence="8" id="KW-0414">Isoprene biosynthesis</keyword>
<evidence type="ECO:0000256" key="7">
    <source>
        <dbReference type="ARBA" id="ARBA00022842"/>
    </source>
</evidence>
<dbReference type="SFLD" id="SFLDG01017">
    <property type="entry name" value="Polyprenyl_Transferase_Like"/>
    <property type="match status" value="1"/>
</dbReference>
<evidence type="ECO:0000256" key="8">
    <source>
        <dbReference type="ARBA" id="ARBA00023229"/>
    </source>
</evidence>
<keyword evidence="6" id="KW-0479">Metal-binding</keyword>
<reference evidence="14 15" key="1">
    <citation type="submission" date="2017-09" db="EMBL/GenBank/DDBJ databases">
        <title>Bacterial strain isolated from the female urinary microbiota.</title>
        <authorList>
            <person name="Thomas-White K."/>
            <person name="Kumar N."/>
            <person name="Forster S."/>
            <person name="Putonti C."/>
            <person name="Lawley T."/>
            <person name="Wolfe A.J."/>
        </authorList>
    </citation>
    <scope>NUCLEOTIDE SEQUENCE [LARGE SCALE GENOMIC DNA]</scope>
    <source>
        <strain evidence="14 15">UMB0852</strain>
    </source>
</reference>
<dbReference type="EMBL" id="PNHE01000001">
    <property type="protein sequence ID" value="PMC59240.1"/>
    <property type="molecule type" value="Genomic_DNA"/>
</dbReference>
<sequence>MTHETLQAHWQRYLTNWLKQQENTRLLQSMEYSLNNGGKRLRPMLLLMTALIKSSEAAENALPVATALEYIHTSSLIHDDLPAMDNDDYRRGKLTNHKQFDEATAILAGDALLIDSFNLITNATGLTAEQRLACVQILSKAAGSQGMIEGQMIDMASSTTMSVDDLRQMHFLKTGQLFIAAIEMACVIANFNDTVTKQLIQFATHFGVAFQIHNDLLDGLKEGTGSDEVNDKGTYVTLLGAQESKKQLADERQKAQNILKDLSQTTSYSFEPLNYFLDFLQDPTPKASEVSYE</sequence>
<dbReference type="PROSITE" id="PS00723">
    <property type="entry name" value="POLYPRENYL_SYNTHASE_1"/>
    <property type="match status" value="1"/>
</dbReference>
<dbReference type="Pfam" id="PF00348">
    <property type="entry name" value="polyprenyl_synt"/>
    <property type="match status" value="1"/>
</dbReference>
<dbReference type="PANTHER" id="PTHR43281:SF1">
    <property type="entry name" value="FARNESYL DIPHOSPHATE SYNTHASE"/>
    <property type="match status" value="1"/>
</dbReference>
<comment type="cofactor">
    <cofactor evidence="1">
        <name>Mg(2+)</name>
        <dbReference type="ChEBI" id="CHEBI:18420"/>
    </cofactor>
</comment>
<accession>A0A2N6SQA0</accession>
<name>A0A2N6SQA0_9LACT</name>